<organism evidence="5 6">
    <name type="scientific">Nocardia panacis</name>
    <dbReference type="NCBI Taxonomy" id="2340916"/>
    <lineage>
        <taxon>Bacteria</taxon>
        <taxon>Bacillati</taxon>
        <taxon>Actinomycetota</taxon>
        <taxon>Actinomycetes</taxon>
        <taxon>Mycobacteriales</taxon>
        <taxon>Nocardiaceae</taxon>
        <taxon>Nocardia</taxon>
    </lineage>
</organism>
<dbReference type="EMBL" id="QZFU01000010">
    <property type="protein sequence ID" value="RJO79361.1"/>
    <property type="molecule type" value="Genomic_DNA"/>
</dbReference>
<dbReference type="GO" id="GO:0005829">
    <property type="term" value="C:cytosol"/>
    <property type="evidence" value="ECO:0007669"/>
    <property type="project" value="TreeGrafter"/>
</dbReference>
<dbReference type="GO" id="GO:0008408">
    <property type="term" value="F:3'-5' exonuclease activity"/>
    <property type="evidence" value="ECO:0007669"/>
    <property type="project" value="TreeGrafter"/>
</dbReference>
<dbReference type="RefSeq" id="WP_120037804.1">
    <property type="nucleotide sequence ID" value="NZ_QZFU01000010.1"/>
</dbReference>
<evidence type="ECO:0000256" key="3">
    <source>
        <dbReference type="ARBA" id="ARBA00022839"/>
    </source>
</evidence>
<dbReference type="InterPro" id="IPR036397">
    <property type="entry name" value="RNaseH_sf"/>
</dbReference>
<protein>
    <submittedName>
        <fullName evidence="5">3'-5' exonuclease</fullName>
    </submittedName>
</protein>
<dbReference type="Pfam" id="PF00929">
    <property type="entry name" value="RNase_T"/>
    <property type="match status" value="1"/>
</dbReference>
<evidence type="ECO:0000313" key="6">
    <source>
        <dbReference type="Proteomes" id="UP000266677"/>
    </source>
</evidence>
<keyword evidence="1" id="KW-0540">Nuclease</keyword>
<keyword evidence="3 5" id="KW-0269">Exonuclease</keyword>
<evidence type="ECO:0000313" key="5">
    <source>
        <dbReference type="EMBL" id="RJO79361.1"/>
    </source>
</evidence>
<dbReference type="InterPro" id="IPR012337">
    <property type="entry name" value="RNaseH-like_sf"/>
</dbReference>
<dbReference type="OrthoDB" id="9803913at2"/>
<dbReference type="Proteomes" id="UP000266677">
    <property type="component" value="Unassembled WGS sequence"/>
</dbReference>
<keyword evidence="2" id="KW-0378">Hydrolase</keyword>
<reference evidence="5 6" key="1">
    <citation type="submission" date="2018-09" db="EMBL/GenBank/DDBJ databases">
        <title>YIM PH21274 draft genome.</title>
        <authorList>
            <person name="Miao C."/>
        </authorList>
    </citation>
    <scope>NUCLEOTIDE SEQUENCE [LARGE SCALE GENOMIC DNA]</scope>
    <source>
        <strain evidence="5 6">YIM PH 21724</strain>
    </source>
</reference>
<dbReference type="PANTHER" id="PTHR30231">
    <property type="entry name" value="DNA POLYMERASE III SUBUNIT EPSILON"/>
    <property type="match status" value="1"/>
</dbReference>
<accession>A0A3A4L8H2</accession>
<evidence type="ECO:0000256" key="1">
    <source>
        <dbReference type="ARBA" id="ARBA00022722"/>
    </source>
</evidence>
<keyword evidence="6" id="KW-1185">Reference proteome</keyword>
<dbReference type="SUPFAM" id="SSF53098">
    <property type="entry name" value="Ribonuclease H-like"/>
    <property type="match status" value="1"/>
</dbReference>
<proteinExistence type="predicted"/>
<evidence type="ECO:0000256" key="2">
    <source>
        <dbReference type="ARBA" id="ARBA00022801"/>
    </source>
</evidence>
<feature type="domain" description="Exonuclease" evidence="4">
    <location>
        <begin position="8"/>
        <end position="173"/>
    </location>
</feature>
<dbReference type="AlphaFoldDB" id="A0A3A4L8H2"/>
<dbReference type="PANTHER" id="PTHR30231:SF4">
    <property type="entry name" value="PROTEIN NEN2"/>
    <property type="match status" value="1"/>
</dbReference>
<dbReference type="InterPro" id="IPR013520">
    <property type="entry name" value="Ribonucl_H"/>
</dbReference>
<dbReference type="GO" id="GO:0003676">
    <property type="term" value="F:nucleic acid binding"/>
    <property type="evidence" value="ECO:0007669"/>
    <property type="project" value="InterPro"/>
</dbReference>
<dbReference type="Gene3D" id="3.30.420.10">
    <property type="entry name" value="Ribonuclease H-like superfamily/Ribonuclease H"/>
    <property type="match status" value="1"/>
</dbReference>
<name>A0A3A4L8H2_9NOCA</name>
<gene>
    <name evidence="5" type="ORF">D5S18_03300</name>
</gene>
<dbReference type="FunFam" id="3.30.420.10:FF:000045">
    <property type="entry name" value="3'-5' exonuclease DinG"/>
    <property type="match status" value="1"/>
</dbReference>
<evidence type="ECO:0000259" key="4">
    <source>
        <dbReference type="SMART" id="SM00479"/>
    </source>
</evidence>
<dbReference type="CDD" id="cd06127">
    <property type="entry name" value="DEDDh"/>
    <property type="match status" value="1"/>
</dbReference>
<dbReference type="SMART" id="SM00479">
    <property type="entry name" value="EXOIII"/>
    <property type="match status" value="1"/>
</dbReference>
<sequence length="198" mass="21227">MSDWTNLNYVVVDVEGNGQQPPDLVELAAVPITDGVIGSPVSWLVQPETPITPIALRIHGITNAMVSSAPDFGTIAAEVRDALDMDCLIAHNAHVDVGVLQRKLGEWECPEVLDTLKLARRLLPGADSYKLGGLVTTLKLADGLPDGLTLHRATYDALVTARLFVRLVEGSDTRPLTLEELRNTPAARDDGNGTAALF</sequence>
<comment type="caution">
    <text evidence="5">The sequence shown here is derived from an EMBL/GenBank/DDBJ whole genome shotgun (WGS) entry which is preliminary data.</text>
</comment>